<evidence type="ECO:0008006" key="3">
    <source>
        <dbReference type="Google" id="ProtNLM"/>
    </source>
</evidence>
<dbReference type="AlphaFoldDB" id="A0AAN5CWS2"/>
<dbReference type="Proteomes" id="UP001328107">
    <property type="component" value="Unassembled WGS sequence"/>
</dbReference>
<organism evidence="1 2">
    <name type="scientific">Pristionchus mayeri</name>
    <dbReference type="NCBI Taxonomy" id="1317129"/>
    <lineage>
        <taxon>Eukaryota</taxon>
        <taxon>Metazoa</taxon>
        <taxon>Ecdysozoa</taxon>
        <taxon>Nematoda</taxon>
        <taxon>Chromadorea</taxon>
        <taxon>Rhabditida</taxon>
        <taxon>Rhabditina</taxon>
        <taxon>Diplogasteromorpha</taxon>
        <taxon>Diplogasteroidea</taxon>
        <taxon>Neodiplogasteridae</taxon>
        <taxon>Pristionchus</taxon>
    </lineage>
</organism>
<accession>A0AAN5CWS2</accession>
<evidence type="ECO:0000313" key="1">
    <source>
        <dbReference type="EMBL" id="GMR52024.1"/>
    </source>
</evidence>
<protein>
    <recommendedName>
        <fullName evidence="3">G protein-coupled receptor</fullName>
    </recommendedName>
</protein>
<proteinExistence type="predicted"/>
<reference evidence="2" key="1">
    <citation type="submission" date="2022-10" db="EMBL/GenBank/DDBJ databases">
        <title>Genome assembly of Pristionchus species.</title>
        <authorList>
            <person name="Yoshida K."/>
            <person name="Sommer R.J."/>
        </authorList>
    </citation>
    <scope>NUCLEOTIDE SEQUENCE [LARGE SCALE GENOMIC DNA]</scope>
    <source>
        <strain evidence="2">RS5460</strain>
    </source>
</reference>
<sequence length="156" mass="17966">KEKFCFQNCMQFFAYMYSNQLGVMPNLHGYFAFLMDNNLVQLANFTNLLSWSVQASSSMLIALNRLLSIVRASQLKQNDSRFFTAGLHLFFHTAPTRLNPCLFQQCLLRSSPFSNWRDPLRAGGCKYEFNCSMRTLCAINGNHHKCHERSVSVSFD</sequence>
<gene>
    <name evidence="1" type="ORF">PMAYCL1PPCAC_22219</name>
</gene>
<keyword evidence="2" id="KW-1185">Reference proteome</keyword>
<evidence type="ECO:0000313" key="2">
    <source>
        <dbReference type="Proteomes" id="UP001328107"/>
    </source>
</evidence>
<dbReference type="EMBL" id="BTRK01000005">
    <property type="protein sequence ID" value="GMR52024.1"/>
    <property type="molecule type" value="Genomic_DNA"/>
</dbReference>
<comment type="caution">
    <text evidence="1">The sequence shown here is derived from an EMBL/GenBank/DDBJ whole genome shotgun (WGS) entry which is preliminary data.</text>
</comment>
<feature type="non-terminal residue" evidence="1">
    <location>
        <position position="1"/>
    </location>
</feature>
<name>A0AAN5CWS2_9BILA</name>